<dbReference type="Proteomes" id="UP000268162">
    <property type="component" value="Unassembled WGS sequence"/>
</dbReference>
<sequence>VKLENIALSQAKDRLLGTVQVQNLAFQKSLAVRYTTDLWQSYQEATATYADSAAPGSKGSPAIDRFGFELPLDLVPATGGRRSLFFCLRYRVAGQEYWDNNGGQNYHIQYGYQSPSP</sequence>
<dbReference type="STRING" id="215637.A0A4P9ZMZ8"/>
<dbReference type="Pfam" id="PF03370">
    <property type="entry name" value="CBM_21"/>
    <property type="match status" value="1"/>
</dbReference>
<evidence type="ECO:0000259" key="1">
    <source>
        <dbReference type="PROSITE" id="PS51159"/>
    </source>
</evidence>
<dbReference type="PANTHER" id="PTHR12307:SF36">
    <property type="entry name" value="GLYCOGEN-BINDING SUBUNIT 76A"/>
    <property type="match status" value="1"/>
</dbReference>
<dbReference type="GO" id="GO:0008157">
    <property type="term" value="F:protein phosphatase 1 binding"/>
    <property type="evidence" value="ECO:0007669"/>
    <property type="project" value="TreeGrafter"/>
</dbReference>
<dbReference type="PANTHER" id="PTHR12307">
    <property type="entry name" value="PROTEIN PHOSPHATASE 1 REGULATORY SUBUNIT"/>
    <property type="match status" value="1"/>
</dbReference>
<protein>
    <submittedName>
        <fullName evidence="2">Putative phosphatase regulatory subunit</fullName>
    </submittedName>
</protein>
<feature type="domain" description="CBM21" evidence="1">
    <location>
        <begin position="1"/>
        <end position="109"/>
    </location>
</feature>
<feature type="non-terminal residue" evidence="2">
    <location>
        <position position="117"/>
    </location>
</feature>
<name>A0A4P9ZMZ8_9FUNG</name>
<feature type="non-terminal residue" evidence="2">
    <location>
        <position position="1"/>
    </location>
</feature>
<keyword evidence="3" id="KW-1185">Reference proteome</keyword>
<accession>A0A4P9ZMZ8</accession>
<dbReference type="Gene3D" id="2.60.40.2440">
    <property type="entry name" value="Carbohydrate binding type-21 domain"/>
    <property type="match status" value="1"/>
</dbReference>
<proteinExistence type="predicted"/>
<dbReference type="InterPro" id="IPR005036">
    <property type="entry name" value="CBM21_dom"/>
</dbReference>
<dbReference type="InterPro" id="IPR050782">
    <property type="entry name" value="PP1_regulatory_subunit_3"/>
</dbReference>
<evidence type="ECO:0000313" key="2">
    <source>
        <dbReference type="EMBL" id="RKP34478.1"/>
    </source>
</evidence>
<dbReference type="InterPro" id="IPR038175">
    <property type="entry name" value="CBM21_dom_sf"/>
</dbReference>
<dbReference type="GO" id="GO:0000164">
    <property type="term" value="C:protein phosphatase type 1 complex"/>
    <property type="evidence" value="ECO:0007669"/>
    <property type="project" value="TreeGrafter"/>
</dbReference>
<evidence type="ECO:0000313" key="3">
    <source>
        <dbReference type="Proteomes" id="UP000268162"/>
    </source>
</evidence>
<dbReference type="PROSITE" id="PS51159">
    <property type="entry name" value="CBM21"/>
    <property type="match status" value="1"/>
</dbReference>
<dbReference type="AlphaFoldDB" id="A0A4P9ZMZ8"/>
<dbReference type="EMBL" id="ML003188">
    <property type="protein sequence ID" value="RKP34478.1"/>
    <property type="molecule type" value="Genomic_DNA"/>
</dbReference>
<reference evidence="3" key="1">
    <citation type="journal article" date="2018" name="Nat. Microbiol.">
        <title>Leveraging single-cell genomics to expand the fungal tree of life.</title>
        <authorList>
            <person name="Ahrendt S.R."/>
            <person name="Quandt C.A."/>
            <person name="Ciobanu D."/>
            <person name="Clum A."/>
            <person name="Salamov A."/>
            <person name="Andreopoulos B."/>
            <person name="Cheng J.F."/>
            <person name="Woyke T."/>
            <person name="Pelin A."/>
            <person name="Henrissat B."/>
            <person name="Reynolds N.K."/>
            <person name="Benny G.L."/>
            <person name="Smith M.E."/>
            <person name="James T.Y."/>
            <person name="Grigoriev I.V."/>
        </authorList>
    </citation>
    <scope>NUCLEOTIDE SEQUENCE [LARGE SCALE GENOMIC DNA]</scope>
    <source>
        <strain evidence="3">RSA 468</strain>
    </source>
</reference>
<gene>
    <name evidence="2" type="ORF">BJ085DRAFT_12148</name>
</gene>
<organism evidence="2 3">
    <name type="scientific">Dimargaris cristalligena</name>
    <dbReference type="NCBI Taxonomy" id="215637"/>
    <lineage>
        <taxon>Eukaryota</taxon>
        <taxon>Fungi</taxon>
        <taxon>Fungi incertae sedis</taxon>
        <taxon>Zoopagomycota</taxon>
        <taxon>Kickxellomycotina</taxon>
        <taxon>Dimargaritomycetes</taxon>
        <taxon>Dimargaritales</taxon>
        <taxon>Dimargaritaceae</taxon>
        <taxon>Dimargaris</taxon>
    </lineage>
</organism>